<keyword evidence="1" id="KW-0472">Membrane</keyword>
<dbReference type="FunFam" id="3.30.70.270:FF:000001">
    <property type="entry name" value="Diguanylate cyclase domain protein"/>
    <property type="match status" value="1"/>
</dbReference>
<dbReference type="InterPro" id="IPR000160">
    <property type="entry name" value="GGDEF_dom"/>
</dbReference>
<dbReference type="NCBIfam" id="TIGR00254">
    <property type="entry name" value="GGDEF"/>
    <property type="match status" value="1"/>
</dbReference>
<keyword evidence="4" id="KW-1185">Reference proteome</keyword>
<dbReference type="AlphaFoldDB" id="A0A848FCB3"/>
<evidence type="ECO:0000313" key="3">
    <source>
        <dbReference type="EMBL" id="NML16962.1"/>
    </source>
</evidence>
<sequence>MASISVTFSLDGSIKGDSRPVDRKRQNHPWPTSVLSLQVGPCSMLRRIARILRLTQFLALLLVVGMGAMLYGVLADFEKAGRWVEHSQEIVIEIGHVRLETLRSGVWLRKFTVDQNKDSLQRARSSASEAMHAADRLLALTEADPVHNDRLHLLRAELSEVLGQYRGAANIAERDGPAALQSILAARASSDPTRQLRMLLDQAEQVQKELLRTRARARAEQLALFKKLLAGGGLVFVAFMLWAIRYSGRLLHLGHEQIHRLKADALHDPLTGLLNRRGLEEQLARLCSTPAGAGKHVAVLVFDLDDFKPVNDRYSHAAGDQVLRKVAARLRRQCREGDAIARVGGDEFVVVLRRVASRHEAMTIAQRMCTRLMAPIPLGAAVVRIGASVGIAMLHEDGPDMDALLQAADEQMYEVKKAGKAEPRPGVRLLEAVGA</sequence>
<dbReference type="Pfam" id="PF05227">
    <property type="entry name" value="CHASE3"/>
    <property type="match status" value="1"/>
</dbReference>
<dbReference type="InterPro" id="IPR052163">
    <property type="entry name" value="DGC-Regulatory_Protein"/>
</dbReference>
<dbReference type="InterPro" id="IPR043128">
    <property type="entry name" value="Rev_trsase/Diguanyl_cyclase"/>
</dbReference>
<proteinExistence type="predicted"/>
<evidence type="ECO:0000259" key="2">
    <source>
        <dbReference type="PROSITE" id="PS50887"/>
    </source>
</evidence>
<dbReference type="PROSITE" id="PS50887">
    <property type="entry name" value="GGDEF"/>
    <property type="match status" value="1"/>
</dbReference>
<feature type="transmembrane region" description="Helical" evidence="1">
    <location>
        <begin position="54"/>
        <end position="74"/>
    </location>
</feature>
<dbReference type="SMART" id="SM00267">
    <property type="entry name" value="GGDEF"/>
    <property type="match status" value="1"/>
</dbReference>
<dbReference type="GO" id="GO:0003824">
    <property type="term" value="F:catalytic activity"/>
    <property type="evidence" value="ECO:0007669"/>
    <property type="project" value="UniProtKB-ARBA"/>
</dbReference>
<evidence type="ECO:0000256" key="1">
    <source>
        <dbReference type="SAM" id="Phobius"/>
    </source>
</evidence>
<dbReference type="RefSeq" id="WP_169161868.1">
    <property type="nucleotide sequence ID" value="NZ_JABBFW010000014.1"/>
</dbReference>
<protein>
    <submittedName>
        <fullName evidence="3">Diguanylate cyclase</fullName>
    </submittedName>
</protein>
<dbReference type="EMBL" id="JABBFW010000014">
    <property type="protein sequence ID" value="NML16962.1"/>
    <property type="molecule type" value="Genomic_DNA"/>
</dbReference>
<dbReference type="InterPro" id="IPR007891">
    <property type="entry name" value="CHASE3"/>
</dbReference>
<evidence type="ECO:0000313" key="4">
    <source>
        <dbReference type="Proteomes" id="UP000574067"/>
    </source>
</evidence>
<name>A0A848FCB3_9BURK</name>
<accession>A0A848FCB3</accession>
<gene>
    <name evidence="3" type="ORF">HHL10_18435</name>
</gene>
<feature type="transmembrane region" description="Helical" evidence="1">
    <location>
        <begin position="224"/>
        <end position="244"/>
    </location>
</feature>
<organism evidence="3 4">
    <name type="scientific">Azohydromonas caseinilytica</name>
    <dbReference type="NCBI Taxonomy" id="2728836"/>
    <lineage>
        <taxon>Bacteria</taxon>
        <taxon>Pseudomonadati</taxon>
        <taxon>Pseudomonadota</taxon>
        <taxon>Betaproteobacteria</taxon>
        <taxon>Burkholderiales</taxon>
        <taxon>Sphaerotilaceae</taxon>
        <taxon>Azohydromonas</taxon>
    </lineage>
</organism>
<dbReference type="InterPro" id="IPR029787">
    <property type="entry name" value="Nucleotide_cyclase"/>
</dbReference>
<dbReference type="PANTHER" id="PTHR46663">
    <property type="entry name" value="DIGUANYLATE CYCLASE DGCT-RELATED"/>
    <property type="match status" value="1"/>
</dbReference>
<dbReference type="Gene3D" id="3.30.70.270">
    <property type="match status" value="1"/>
</dbReference>
<dbReference type="Proteomes" id="UP000574067">
    <property type="component" value="Unassembled WGS sequence"/>
</dbReference>
<dbReference type="SUPFAM" id="SSF55073">
    <property type="entry name" value="Nucleotide cyclase"/>
    <property type="match status" value="1"/>
</dbReference>
<dbReference type="Pfam" id="PF00990">
    <property type="entry name" value="GGDEF"/>
    <property type="match status" value="1"/>
</dbReference>
<dbReference type="CDD" id="cd01949">
    <property type="entry name" value="GGDEF"/>
    <property type="match status" value="1"/>
</dbReference>
<comment type="caution">
    <text evidence="3">The sequence shown here is derived from an EMBL/GenBank/DDBJ whole genome shotgun (WGS) entry which is preliminary data.</text>
</comment>
<keyword evidence="1" id="KW-0812">Transmembrane</keyword>
<keyword evidence="1" id="KW-1133">Transmembrane helix</keyword>
<reference evidence="3 4" key="1">
    <citation type="submission" date="2020-04" db="EMBL/GenBank/DDBJ databases">
        <title>Azohydromonas sp. isolated from soil.</title>
        <authorList>
            <person name="Dahal R.H."/>
        </authorList>
    </citation>
    <scope>NUCLEOTIDE SEQUENCE [LARGE SCALE GENOMIC DNA]</scope>
    <source>
        <strain evidence="3 4">G-1-1-14</strain>
    </source>
</reference>
<feature type="domain" description="GGDEF" evidence="2">
    <location>
        <begin position="295"/>
        <end position="428"/>
    </location>
</feature>
<dbReference type="PANTHER" id="PTHR46663:SF2">
    <property type="entry name" value="GGDEF DOMAIN-CONTAINING PROTEIN"/>
    <property type="match status" value="1"/>
</dbReference>